<dbReference type="Gene3D" id="1.20.1740.10">
    <property type="entry name" value="Amino acid/polyamine transporter I"/>
    <property type="match status" value="1"/>
</dbReference>
<gene>
    <name evidence="6" type="ORF">A0U89_11335</name>
</gene>
<dbReference type="PANTHER" id="PTHR43243:SF4">
    <property type="entry name" value="CATIONIC AMINO ACID TRANSPORTER 4"/>
    <property type="match status" value="1"/>
</dbReference>
<dbReference type="KEGG" id="kba:A0U89_11335"/>
<sequence length="486" mass="50660">MPVPQVSSSLERRLGPLSLLMMGIGSVVGAGIYVLPGLAAAEYAGPAVSLAFVLAAVSCGFTGLCYAELAAAVPAAMGGAYGYARQVFGLKAAWWVGWMLMLEYALAGSAIAVGLTGYLGGFLEGFGLHLPDSLTRSWIDRTAQGFVVGAHLNIVAFLLVALFGIVLSRGVTQAAWANALLVMLKLGVLLLFVGVGVTHIDPALWHPFLPPAESPFHFGWLGLLRAVAVVSFAYLGFDSISIAASEARNPARDVPFGLLGALAVSAVLYVAVSLVMTGLVPYRALDVANPISLAVKALGYPAFSLILQFGALMGLGSVLLVSLYGQSRICFAMASDGLMPARMGQVSARNGAPVASVIIIASSTALAAALLPIAMLADLVSVGTMIGFIAIAFAVMKQRGPSSAPAARFRAPGPGWHVKGLWLGLVPMFAIFTSMINLATVTSDLVVQFRHGQWTPLVFLLLYIGVGWFFGRGIKAESSRAVDFAS</sequence>
<keyword evidence="3" id="KW-0812">Transmembrane</keyword>
<evidence type="ECO:0000256" key="2">
    <source>
        <dbReference type="ARBA" id="ARBA00022448"/>
    </source>
</evidence>
<dbReference type="AlphaFoldDB" id="A0A1D8UVH3"/>
<dbReference type="Pfam" id="PF13520">
    <property type="entry name" value="AA_permease_2"/>
    <property type="match status" value="1"/>
</dbReference>
<dbReference type="PIRSF" id="PIRSF006060">
    <property type="entry name" value="AA_transporter"/>
    <property type="match status" value="1"/>
</dbReference>
<reference evidence="6 7" key="1">
    <citation type="journal article" date="2016" name="Microb. Cell Fact.">
        <title>Dissection of exopolysaccharide biosynthesis in Kozakia baliensis.</title>
        <authorList>
            <person name="Brandt J.U."/>
            <person name="Jakob F."/>
            <person name="Behr J."/>
            <person name="Geissler A.J."/>
            <person name="Vogel R.F."/>
        </authorList>
    </citation>
    <scope>NUCLEOTIDE SEQUENCE [LARGE SCALE GENOMIC DNA]</scope>
    <source>
        <strain evidence="6 7">DSM 14400</strain>
    </source>
</reference>
<dbReference type="GO" id="GO:0016020">
    <property type="term" value="C:membrane"/>
    <property type="evidence" value="ECO:0007669"/>
    <property type="project" value="UniProtKB-SubCell"/>
</dbReference>
<evidence type="ECO:0000313" key="7">
    <source>
        <dbReference type="Proteomes" id="UP000179145"/>
    </source>
</evidence>
<dbReference type="PANTHER" id="PTHR43243">
    <property type="entry name" value="INNER MEMBRANE TRANSPORTER YGJI-RELATED"/>
    <property type="match status" value="1"/>
</dbReference>
<name>A0A1D8UVH3_9PROT</name>
<keyword evidence="2" id="KW-0813">Transport</keyword>
<dbReference type="EMBL" id="CP014674">
    <property type="protein sequence ID" value="AOX17640.1"/>
    <property type="molecule type" value="Genomic_DNA"/>
</dbReference>
<dbReference type="InterPro" id="IPR002293">
    <property type="entry name" value="AA/rel_permease1"/>
</dbReference>
<keyword evidence="7" id="KW-1185">Reference proteome</keyword>
<keyword evidence="4" id="KW-1133">Transmembrane helix</keyword>
<evidence type="ECO:0000256" key="3">
    <source>
        <dbReference type="ARBA" id="ARBA00022692"/>
    </source>
</evidence>
<keyword evidence="5" id="KW-0472">Membrane</keyword>
<protein>
    <submittedName>
        <fullName evidence="6">Uncharacterized protein</fullName>
    </submittedName>
</protein>
<dbReference type="eggNOG" id="COG0531">
    <property type="taxonomic scope" value="Bacteria"/>
</dbReference>
<dbReference type="Proteomes" id="UP000179145">
    <property type="component" value="Chromosome"/>
</dbReference>
<dbReference type="STRING" id="153496.A0U89_11335"/>
<evidence type="ECO:0000256" key="1">
    <source>
        <dbReference type="ARBA" id="ARBA00004141"/>
    </source>
</evidence>
<evidence type="ECO:0000256" key="5">
    <source>
        <dbReference type="ARBA" id="ARBA00023136"/>
    </source>
</evidence>
<accession>A0A1D8UVH3</accession>
<evidence type="ECO:0000256" key="4">
    <source>
        <dbReference type="ARBA" id="ARBA00022989"/>
    </source>
</evidence>
<organism evidence="6 7">
    <name type="scientific">Kozakia baliensis</name>
    <dbReference type="NCBI Taxonomy" id="153496"/>
    <lineage>
        <taxon>Bacteria</taxon>
        <taxon>Pseudomonadati</taxon>
        <taxon>Pseudomonadota</taxon>
        <taxon>Alphaproteobacteria</taxon>
        <taxon>Acetobacterales</taxon>
        <taxon>Acetobacteraceae</taxon>
        <taxon>Kozakia</taxon>
    </lineage>
</organism>
<evidence type="ECO:0000313" key="6">
    <source>
        <dbReference type="EMBL" id="AOX17640.1"/>
    </source>
</evidence>
<proteinExistence type="predicted"/>
<dbReference type="GO" id="GO:0015171">
    <property type="term" value="F:amino acid transmembrane transporter activity"/>
    <property type="evidence" value="ECO:0007669"/>
    <property type="project" value="TreeGrafter"/>
</dbReference>
<comment type="subcellular location">
    <subcellularLocation>
        <location evidence="1">Membrane</location>
        <topology evidence="1">Multi-pass membrane protein</topology>
    </subcellularLocation>
</comment>